<dbReference type="InterPro" id="IPR031347">
    <property type="entry name" value="AmpE"/>
</dbReference>
<dbReference type="Pfam" id="PF17113">
    <property type="entry name" value="AmpE"/>
    <property type="match status" value="1"/>
</dbReference>
<dbReference type="PANTHER" id="PTHR38684">
    <property type="entry name" value="PROTEIN AMPE"/>
    <property type="match status" value="1"/>
</dbReference>
<gene>
    <name evidence="2" type="ORF">DEH80_09190</name>
</gene>
<feature type="transmembrane region" description="Helical" evidence="1">
    <location>
        <begin position="41"/>
        <end position="64"/>
    </location>
</feature>
<evidence type="ECO:0000313" key="2">
    <source>
        <dbReference type="EMBL" id="PWN55985.1"/>
    </source>
</evidence>
<keyword evidence="1" id="KW-0472">Membrane</keyword>
<evidence type="ECO:0000313" key="3">
    <source>
        <dbReference type="Proteomes" id="UP000251800"/>
    </source>
</evidence>
<sequence>MILLSMVLALGLERALSHLESWREHALFERHVRWFHRSAPAAMWNTPWALLWLLGPTLLVTLAVQWLLADAVYGVLEFVFATLVLLLSLGPRDLGEEIHALLAAQENGDQAAVDRLRADLLSTPGRLTQACQGDDRRSVIAAICIQAHERSFAVLMWFFVLGPVGAVAYRIVSGLPRVLQDAGDSPRALEPATRLHGIMAWVPARITQMLYALAGSTDDALAERHRVLQTPAVNWVADTWRQLAVVGVGALSVQDDRGQSPPSRSLEASLEAVLGLRGRALLVLLALLALPTIGGWLG</sequence>
<comment type="caution">
    <text evidence="2">The sequence shown here is derived from an EMBL/GenBank/DDBJ whole genome shotgun (WGS) entry which is preliminary data.</text>
</comment>
<dbReference type="InterPro" id="IPR052966">
    <property type="entry name" value="Beta-lactamase_Reg"/>
</dbReference>
<dbReference type="EMBL" id="QEQK01000007">
    <property type="protein sequence ID" value="PWN55985.1"/>
    <property type="molecule type" value="Genomic_DNA"/>
</dbReference>
<dbReference type="PANTHER" id="PTHR38684:SF1">
    <property type="entry name" value="PROTEIN AMPE"/>
    <property type="match status" value="1"/>
</dbReference>
<keyword evidence="1" id="KW-0812">Transmembrane</keyword>
<accession>A0A363UKN2</accession>
<keyword evidence="1" id="KW-1133">Transmembrane helix</keyword>
<dbReference type="GO" id="GO:0046677">
    <property type="term" value="P:response to antibiotic"/>
    <property type="evidence" value="ECO:0007669"/>
    <property type="project" value="TreeGrafter"/>
</dbReference>
<dbReference type="GO" id="GO:0009236">
    <property type="term" value="P:cobalamin biosynthetic process"/>
    <property type="evidence" value="ECO:0007669"/>
    <property type="project" value="UniProtKB-UniPathway"/>
</dbReference>
<dbReference type="RefSeq" id="WP_109720200.1">
    <property type="nucleotide sequence ID" value="NZ_QEQK01000007.1"/>
</dbReference>
<feature type="transmembrane region" description="Helical" evidence="1">
    <location>
        <begin position="152"/>
        <end position="172"/>
    </location>
</feature>
<dbReference type="Proteomes" id="UP000251800">
    <property type="component" value="Unassembled WGS sequence"/>
</dbReference>
<protein>
    <recommendedName>
        <fullName evidence="4">Regulatory signaling modulator protein AmpE</fullName>
    </recommendedName>
</protein>
<name>A0A363UKN2_9GAMM</name>
<dbReference type="AlphaFoldDB" id="A0A363UKN2"/>
<dbReference type="GO" id="GO:0005886">
    <property type="term" value="C:plasma membrane"/>
    <property type="evidence" value="ECO:0007669"/>
    <property type="project" value="TreeGrafter"/>
</dbReference>
<proteinExistence type="predicted"/>
<evidence type="ECO:0008006" key="4">
    <source>
        <dbReference type="Google" id="ProtNLM"/>
    </source>
</evidence>
<keyword evidence="3" id="KW-1185">Reference proteome</keyword>
<organism evidence="2 3">
    <name type="scientific">Abyssibacter profundi</name>
    <dbReference type="NCBI Taxonomy" id="2182787"/>
    <lineage>
        <taxon>Bacteria</taxon>
        <taxon>Pseudomonadati</taxon>
        <taxon>Pseudomonadota</taxon>
        <taxon>Gammaproteobacteria</taxon>
        <taxon>Chromatiales</taxon>
        <taxon>Oceanococcaceae</taxon>
        <taxon>Abyssibacter</taxon>
    </lineage>
</organism>
<dbReference type="OrthoDB" id="9811967at2"/>
<evidence type="ECO:0000256" key="1">
    <source>
        <dbReference type="SAM" id="Phobius"/>
    </source>
</evidence>
<feature type="transmembrane region" description="Helical" evidence="1">
    <location>
        <begin position="280"/>
        <end position="297"/>
    </location>
</feature>
<dbReference type="UniPathway" id="UPA00148"/>
<reference evidence="2 3" key="1">
    <citation type="submission" date="2018-05" db="EMBL/GenBank/DDBJ databases">
        <title>Abyssibacter profundi OUC007T gen. nov., sp. nov, a marine bacterium isolated from seawater of the Mariana Trench.</title>
        <authorList>
            <person name="Zhou S."/>
        </authorList>
    </citation>
    <scope>NUCLEOTIDE SEQUENCE [LARGE SCALE GENOMIC DNA]</scope>
    <source>
        <strain evidence="2 3">OUC007</strain>
    </source>
</reference>
<feature type="transmembrane region" description="Helical" evidence="1">
    <location>
        <begin position="71"/>
        <end position="89"/>
    </location>
</feature>